<proteinExistence type="predicted"/>
<reference evidence="2" key="1">
    <citation type="submission" date="2018-06" db="EMBL/GenBank/DDBJ databases">
        <authorList>
            <person name="Zhirakovskaya E."/>
        </authorList>
    </citation>
    <scope>NUCLEOTIDE SEQUENCE</scope>
</reference>
<dbReference type="AlphaFoldDB" id="A0A3B0V131"/>
<feature type="non-terminal residue" evidence="2">
    <location>
        <position position="1"/>
    </location>
</feature>
<keyword evidence="1" id="KW-0175">Coiled coil</keyword>
<name>A0A3B0V131_9ZZZZ</name>
<evidence type="ECO:0000313" key="2">
    <source>
        <dbReference type="EMBL" id="VAW25726.1"/>
    </source>
</evidence>
<sequence>ALTPLILAANQIIRDQGVVYGSKGADYAEWLEKENIEDTFMFGEVVGVKGGKISRNTVDADQVMSISLAPIVLGNMPDEDRKDAFEKVGFMGQVPVLTLGDVEVGDFIVASGYNDGYAKAISEKDITLKDFKNIIGRAWTGSEGKKASLINVSVGLKTNEWVEIMKQQESRLDKLELKIQKLENLINNMNTL</sequence>
<dbReference type="EMBL" id="UOER01000490">
    <property type="protein sequence ID" value="VAW25726.1"/>
    <property type="molecule type" value="Genomic_DNA"/>
</dbReference>
<accession>A0A3B0V131</accession>
<feature type="coiled-coil region" evidence="1">
    <location>
        <begin position="165"/>
        <end position="192"/>
    </location>
</feature>
<dbReference type="Gene3D" id="2.40.300.10">
    <property type="entry name" value="Head decoration protein D"/>
    <property type="match status" value="1"/>
</dbReference>
<gene>
    <name evidence="2" type="ORF">MNBD_BACTEROID04-1502</name>
</gene>
<protein>
    <submittedName>
        <fullName evidence="2">Uncharacterized protein</fullName>
    </submittedName>
</protein>
<evidence type="ECO:0000256" key="1">
    <source>
        <dbReference type="SAM" id="Coils"/>
    </source>
</evidence>
<organism evidence="2">
    <name type="scientific">hydrothermal vent metagenome</name>
    <dbReference type="NCBI Taxonomy" id="652676"/>
    <lineage>
        <taxon>unclassified sequences</taxon>
        <taxon>metagenomes</taxon>
        <taxon>ecological metagenomes</taxon>
    </lineage>
</organism>